<dbReference type="Pfam" id="PF13460">
    <property type="entry name" value="NAD_binding_10"/>
    <property type="match status" value="1"/>
</dbReference>
<evidence type="ECO:0000313" key="3">
    <source>
        <dbReference type="EMBL" id="MDO7881414.1"/>
    </source>
</evidence>
<evidence type="ECO:0000256" key="1">
    <source>
        <dbReference type="SAM" id="MobiDB-lite"/>
    </source>
</evidence>
<comment type="caution">
    <text evidence="3">The sequence shown here is derived from an EMBL/GenBank/DDBJ whole genome shotgun (WGS) entry which is preliminary data.</text>
</comment>
<dbReference type="Proteomes" id="UP001241072">
    <property type="component" value="Unassembled WGS sequence"/>
</dbReference>
<dbReference type="InterPro" id="IPR051207">
    <property type="entry name" value="ComplexI_NDUFA9_subunit"/>
</dbReference>
<reference evidence="3 4" key="1">
    <citation type="submission" date="2023-07" db="EMBL/GenBank/DDBJ databases">
        <title>Protaetiibacter sp. nov WY-16 isolated from soil.</title>
        <authorList>
            <person name="Liu B."/>
            <person name="Wan Y."/>
        </authorList>
    </citation>
    <scope>NUCLEOTIDE SEQUENCE [LARGE SCALE GENOMIC DNA]</scope>
    <source>
        <strain evidence="3 4">WY-16</strain>
    </source>
</reference>
<feature type="region of interest" description="Disordered" evidence="1">
    <location>
        <begin position="333"/>
        <end position="352"/>
    </location>
</feature>
<sequence length="516" mass="55921">MTDLTAPTGREPALVALPRPDGSAPRALVLGATGYVGGRLVPRLLSAGYRVRILARDAERARQFPWGADVDIVEGDAQDASAVGTATDDVDVLYYLVHSMGGGRDFDAVDQRAARTVGTAARRSGVSRIVYLGGLHPDDARLSPHLQSRVEVGRILLESGVPTIVLQAGVIIGSGSASFEMIRHLTDVLPYMPAPKWVRNFIQPIAVRDVLYYLLGAARVTERVSRAVDIGGPDVLRYGQMMNGYAVEAGLKQRPIASLPVLTPRLASHWVNLVTPIPRAIARPLVESLQNECVMKNHDIDELVPPPEGGLTRYRAAVRLALRSETDKRIETSWADDPVGGAPSDPLPADPDWAGRTVFTDTRELVSSASPEQLWAVIEGIGGERGWYSWPLAWWARGVLDKLVGGVGLTRGRRNPDRLLVGDAVDFWRVERIDRGGHSEPSLLRLRAEMKVPGLAWLELSAIPDAAGSRYKQRAVFFPQGLAGRLYWLAVLPLHGIIFAGMAREISAAAERGGAG</sequence>
<protein>
    <submittedName>
        <fullName evidence="3">SDR family oxidoreductase</fullName>
    </submittedName>
</protein>
<dbReference type="Gene3D" id="3.40.50.720">
    <property type="entry name" value="NAD(P)-binding Rossmann-like Domain"/>
    <property type="match status" value="1"/>
</dbReference>
<dbReference type="InterPro" id="IPR021295">
    <property type="entry name" value="DUF2867"/>
</dbReference>
<keyword evidence="4" id="KW-1185">Reference proteome</keyword>
<dbReference type="PANTHER" id="PTHR12126">
    <property type="entry name" value="NADH-UBIQUINONE OXIDOREDUCTASE 39 KDA SUBUNIT-RELATED"/>
    <property type="match status" value="1"/>
</dbReference>
<dbReference type="EMBL" id="JAUQUB010000001">
    <property type="protein sequence ID" value="MDO7881414.1"/>
    <property type="molecule type" value="Genomic_DNA"/>
</dbReference>
<dbReference type="InterPro" id="IPR036291">
    <property type="entry name" value="NAD(P)-bd_dom_sf"/>
</dbReference>
<organism evidence="3 4">
    <name type="scientific">Antiquaquibacter soli</name>
    <dbReference type="NCBI Taxonomy" id="3064523"/>
    <lineage>
        <taxon>Bacteria</taxon>
        <taxon>Bacillati</taxon>
        <taxon>Actinomycetota</taxon>
        <taxon>Actinomycetes</taxon>
        <taxon>Micrococcales</taxon>
        <taxon>Microbacteriaceae</taxon>
        <taxon>Antiquaquibacter</taxon>
    </lineage>
</organism>
<gene>
    <name evidence="3" type="ORF">Q5716_04150</name>
</gene>
<dbReference type="PANTHER" id="PTHR12126:SF11">
    <property type="entry name" value="NADH DEHYDROGENASE [UBIQUINONE] 1 ALPHA SUBCOMPLEX SUBUNIT 9, MITOCHONDRIAL"/>
    <property type="match status" value="1"/>
</dbReference>
<name>A0ABT9BK71_9MICO</name>
<dbReference type="InterPro" id="IPR016040">
    <property type="entry name" value="NAD(P)-bd_dom"/>
</dbReference>
<evidence type="ECO:0000259" key="2">
    <source>
        <dbReference type="Pfam" id="PF13460"/>
    </source>
</evidence>
<dbReference type="SUPFAM" id="SSF51735">
    <property type="entry name" value="NAD(P)-binding Rossmann-fold domains"/>
    <property type="match status" value="1"/>
</dbReference>
<feature type="domain" description="NAD(P)-binding" evidence="2">
    <location>
        <begin position="31"/>
        <end position="141"/>
    </location>
</feature>
<proteinExistence type="predicted"/>
<dbReference type="RefSeq" id="WP_305001824.1">
    <property type="nucleotide sequence ID" value="NZ_JAUQUB010000001.1"/>
</dbReference>
<accession>A0ABT9BK71</accession>
<evidence type="ECO:0000313" key="4">
    <source>
        <dbReference type="Proteomes" id="UP001241072"/>
    </source>
</evidence>
<dbReference type="Pfam" id="PF11066">
    <property type="entry name" value="DUF2867"/>
    <property type="match status" value="1"/>
</dbReference>